<gene>
    <name evidence="1" type="ORF">DUI87_17261</name>
</gene>
<dbReference type="Proteomes" id="UP000269221">
    <property type="component" value="Unassembled WGS sequence"/>
</dbReference>
<keyword evidence="2" id="KW-1185">Reference proteome</keyword>
<dbReference type="AlphaFoldDB" id="A0A3M0JY85"/>
<organism evidence="1 2">
    <name type="scientific">Hirundo rustica rustica</name>
    <dbReference type="NCBI Taxonomy" id="333673"/>
    <lineage>
        <taxon>Eukaryota</taxon>
        <taxon>Metazoa</taxon>
        <taxon>Chordata</taxon>
        <taxon>Craniata</taxon>
        <taxon>Vertebrata</taxon>
        <taxon>Euteleostomi</taxon>
        <taxon>Archelosauria</taxon>
        <taxon>Archosauria</taxon>
        <taxon>Dinosauria</taxon>
        <taxon>Saurischia</taxon>
        <taxon>Theropoda</taxon>
        <taxon>Coelurosauria</taxon>
        <taxon>Aves</taxon>
        <taxon>Neognathae</taxon>
        <taxon>Neoaves</taxon>
        <taxon>Telluraves</taxon>
        <taxon>Australaves</taxon>
        <taxon>Passeriformes</taxon>
        <taxon>Sylvioidea</taxon>
        <taxon>Hirundinidae</taxon>
        <taxon>Hirundo</taxon>
    </lineage>
</organism>
<proteinExistence type="predicted"/>
<accession>A0A3M0JY85</accession>
<evidence type="ECO:0000313" key="1">
    <source>
        <dbReference type="EMBL" id="RMC05718.1"/>
    </source>
</evidence>
<reference evidence="1 2" key="1">
    <citation type="submission" date="2018-07" db="EMBL/GenBank/DDBJ databases">
        <title>A high quality draft genome assembly of the barn swallow (H. rustica rustica).</title>
        <authorList>
            <person name="Formenti G."/>
            <person name="Chiara M."/>
            <person name="Poveda L."/>
            <person name="Francoijs K.-J."/>
            <person name="Bonisoli-Alquati A."/>
            <person name="Canova L."/>
            <person name="Gianfranceschi L."/>
            <person name="Horner D.S."/>
            <person name="Saino N."/>
        </authorList>
    </citation>
    <scope>NUCLEOTIDE SEQUENCE [LARGE SCALE GENOMIC DNA]</scope>
    <source>
        <strain evidence="1">Chelidonia</strain>
        <tissue evidence="1">Blood</tissue>
    </source>
</reference>
<protein>
    <submittedName>
        <fullName evidence="1">Uncharacterized protein</fullName>
    </submittedName>
</protein>
<sequence length="118" mass="13526">MGTAELLTPRASGVSVKKFLLIFSEDQRLTPLRKRSRKLREEGDERRSFPGCEDFTVYCNTETANRDTSLEQRLVGFGGSSSLIRHYRHLLVYANIHILHIHQLLSQKGLRAVYVVKP</sequence>
<evidence type="ECO:0000313" key="2">
    <source>
        <dbReference type="Proteomes" id="UP000269221"/>
    </source>
</evidence>
<comment type="caution">
    <text evidence="1">The sequence shown here is derived from an EMBL/GenBank/DDBJ whole genome shotgun (WGS) entry which is preliminary data.</text>
</comment>
<dbReference type="EMBL" id="QRBI01000121">
    <property type="protein sequence ID" value="RMC05718.1"/>
    <property type="molecule type" value="Genomic_DNA"/>
</dbReference>
<name>A0A3M0JY85_HIRRU</name>